<dbReference type="InterPro" id="IPR011701">
    <property type="entry name" value="MFS"/>
</dbReference>
<dbReference type="InterPro" id="IPR050382">
    <property type="entry name" value="MFS_Na/Anion_cotransporter"/>
</dbReference>
<sequence>MAASSPIQQTLHDDQLMTTKLWNKSECRLWTVNLFLGTCTLYASRVALPICATAVAHEYSWNKSDSGTVLSCFFWGYAFTQLFAGVIADRFSGERILRVTTLLWALLTFFTPQLFDLAYSTHSPLFFVIIVRIFIGIGQGFHLPSTASITSRHLTASDKGRVFGVCIAGSHLGTVVAGAVGSLLLDAFGWRSLFQFVGLISLLWWIVFRKMTSPHSRRAHTFSLAQTSCVQPTDDAEVPLVNILHKPLSKPNLASDSDVSTSVPWVKLFTHPAFWAAAVAQYCGANAYYTMFSWLPSYFSDNFPNAKGVVYNVVPSAAIVVTSFCAPFMATRLFTKLHSLTATRRIMEGISLVAMSLCLLGVSWSSHFTSALLIFTLAMAARGLHHGGVSVNPCDFAPQHTGAVFGVFNSFSSVTGFIGVYAAGYILHETESNWSYVFVFTSAQCILGAVVYSLMGTANRII</sequence>
<dbReference type="PANTHER" id="PTHR11662:SF279">
    <property type="entry name" value="VOLTAGE-GATED PURINE NUCLEOTIDE UNIPORTER SLC17A9"/>
    <property type="match status" value="1"/>
</dbReference>
<feature type="transmembrane region" description="Helical" evidence="5">
    <location>
        <begin position="403"/>
        <end position="428"/>
    </location>
</feature>
<dbReference type="Gene3D" id="1.20.1250.20">
    <property type="entry name" value="MFS general substrate transporter like domains"/>
    <property type="match status" value="2"/>
</dbReference>
<keyword evidence="2 5" id="KW-0812">Transmembrane</keyword>
<dbReference type="GO" id="GO:0015867">
    <property type="term" value="P:ATP transport"/>
    <property type="evidence" value="ECO:0007669"/>
    <property type="project" value="TreeGrafter"/>
</dbReference>
<evidence type="ECO:0000256" key="4">
    <source>
        <dbReference type="ARBA" id="ARBA00023136"/>
    </source>
</evidence>
<reference evidence="7" key="1">
    <citation type="journal article" date="2011" name="Genome Res.">
        <title>Deep small RNA sequencing from the nematode Ascaris reveals conservation, functional diversification, and novel developmental profiles.</title>
        <authorList>
            <person name="Wang J."/>
            <person name="Czech B."/>
            <person name="Crunk A."/>
            <person name="Wallace A."/>
            <person name="Mitreva M."/>
            <person name="Hannon G.J."/>
            <person name="Davis R.E."/>
        </authorList>
    </citation>
    <scope>NUCLEOTIDE SEQUENCE</scope>
</reference>
<dbReference type="InterPro" id="IPR036259">
    <property type="entry name" value="MFS_trans_sf"/>
</dbReference>
<feature type="transmembrane region" description="Helical" evidence="5">
    <location>
        <begin position="309"/>
        <end position="334"/>
    </location>
</feature>
<feature type="transmembrane region" description="Helical" evidence="5">
    <location>
        <begin position="190"/>
        <end position="208"/>
    </location>
</feature>
<feature type="domain" description="Major facilitator superfamily (MFS) profile" evidence="6">
    <location>
        <begin position="30"/>
        <end position="460"/>
    </location>
</feature>
<evidence type="ECO:0000256" key="5">
    <source>
        <dbReference type="SAM" id="Phobius"/>
    </source>
</evidence>
<dbReference type="PROSITE" id="PS50850">
    <property type="entry name" value="MFS"/>
    <property type="match status" value="1"/>
</dbReference>
<name>F1L3A0_ASCSU</name>
<feature type="transmembrane region" description="Helical" evidence="5">
    <location>
        <begin position="121"/>
        <end position="141"/>
    </location>
</feature>
<feature type="transmembrane region" description="Helical" evidence="5">
    <location>
        <begin position="162"/>
        <end position="184"/>
    </location>
</feature>
<dbReference type="InterPro" id="IPR044777">
    <property type="entry name" value="SLC17A9-like"/>
</dbReference>
<dbReference type="AlphaFoldDB" id="F1L3A0"/>
<dbReference type="EMBL" id="JI170521">
    <property type="protein sequence ID" value="ADY44604.1"/>
    <property type="molecule type" value="mRNA"/>
</dbReference>
<proteinExistence type="evidence at transcript level"/>
<organism evidence="7">
    <name type="scientific">Ascaris suum</name>
    <name type="common">Pig roundworm</name>
    <name type="synonym">Ascaris lumbricoides</name>
    <dbReference type="NCBI Taxonomy" id="6253"/>
    <lineage>
        <taxon>Eukaryota</taxon>
        <taxon>Metazoa</taxon>
        <taxon>Ecdysozoa</taxon>
        <taxon>Nematoda</taxon>
        <taxon>Chromadorea</taxon>
        <taxon>Rhabditida</taxon>
        <taxon>Spirurina</taxon>
        <taxon>Ascaridomorpha</taxon>
        <taxon>Ascaridoidea</taxon>
        <taxon>Ascarididae</taxon>
        <taxon>Ascaris</taxon>
    </lineage>
</organism>
<feature type="transmembrane region" description="Helical" evidence="5">
    <location>
        <begin position="346"/>
        <end position="365"/>
    </location>
</feature>
<dbReference type="InterPro" id="IPR020846">
    <property type="entry name" value="MFS_dom"/>
</dbReference>
<protein>
    <submittedName>
        <fullName evidence="7">Solute carrier family 17 member 9</fullName>
    </submittedName>
</protein>
<accession>F1L3A0</accession>
<evidence type="ECO:0000256" key="3">
    <source>
        <dbReference type="ARBA" id="ARBA00022989"/>
    </source>
</evidence>
<feature type="transmembrane region" description="Helical" evidence="5">
    <location>
        <begin position="30"/>
        <end position="56"/>
    </location>
</feature>
<feature type="transmembrane region" description="Helical" evidence="5">
    <location>
        <begin position="434"/>
        <end position="455"/>
    </location>
</feature>
<dbReference type="GO" id="GO:0015291">
    <property type="term" value="F:secondary active transmembrane transporter activity"/>
    <property type="evidence" value="ECO:0007669"/>
    <property type="project" value="UniProtKB-ARBA"/>
</dbReference>
<feature type="transmembrane region" description="Helical" evidence="5">
    <location>
        <begin position="272"/>
        <end position="289"/>
    </location>
</feature>
<feature type="transmembrane region" description="Helical" evidence="5">
    <location>
        <begin position="68"/>
        <end position="88"/>
    </location>
</feature>
<dbReference type="Pfam" id="PF07690">
    <property type="entry name" value="MFS_1"/>
    <property type="match status" value="1"/>
</dbReference>
<evidence type="ECO:0000256" key="2">
    <source>
        <dbReference type="ARBA" id="ARBA00022692"/>
    </source>
</evidence>
<comment type="subcellular location">
    <subcellularLocation>
        <location evidence="1">Membrane</location>
        <topology evidence="1">Multi-pass membrane protein</topology>
    </subcellularLocation>
</comment>
<dbReference type="SUPFAM" id="SSF103473">
    <property type="entry name" value="MFS general substrate transporter"/>
    <property type="match status" value="1"/>
</dbReference>
<dbReference type="FunFam" id="1.20.1250.20:FF:000059">
    <property type="entry name" value="Solute carrier family 17 member 9"/>
    <property type="match status" value="1"/>
</dbReference>
<evidence type="ECO:0000256" key="1">
    <source>
        <dbReference type="ARBA" id="ARBA00004141"/>
    </source>
</evidence>
<keyword evidence="3 5" id="KW-1133">Transmembrane helix</keyword>
<evidence type="ECO:0000259" key="6">
    <source>
        <dbReference type="PROSITE" id="PS50850"/>
    </source>
</evidence>
<dbReference type="CDD" id="cd17380">
    <property type="entry name" value="MFS_SLC17A9_like"/>
    <property type="match status" value="1"/>
</dbReference>
<dbReference type="PANTHER" id="PTHR11662">
    <property type="entry name" value="SOLUTE CARRIER FAMILY 17"/>
    <property type="match status" value="1"/>
</dbReference>
<evidence type="ECO:0000313" key="7">
    <source>
        <dbReference type="EMBL" id="ADY44604.1"/>
    </source>
</evidence>
<feature type="transmembrane region" description="Helical" evidence="5">
    <location>
        <begin position="95"/>
        <end position="115"/>
    </location>
</feature>
<dbReference type="GO" id="GO:0016020">
    <property type="term" value="C:membrane"/>
    <property type="evidence" value="ECO:0007669"/>
    <property type="project" value="UniProtKB-SubCell"/>
</dbReference>
<keyword evidence="4 5" id="KW-0472">Membrane</keyword>